<sequence length="145" mass="16312">MNPVFQKILDADRGDCASACLASILEIELEQVPGFWELARGSTPRMQDEMRSWLGSLGYCLLTVPVKATFILYSDLVGCHAFAGVKSQMFDGVHHGVVVTWVQKDEHTVVMEIAHDPNPQNKRKYEPSEIEDLSFLIPINPRVLR</sequence>
<proteinExistence type="predicted"/>
<protein>
    <recommendedName>
        <fullName evidence="2">Peptidase C39 domain-containing protein</fullName>
    </recommendedName>
</protein>
<gene>
    <name evidence="1" type="ORF">LCGC14_2476000</name>
</gene>
<name>A0A0F9B8V8_9ZZZZ</name>
<dbReference type="AlphaFoldDB" id="A0A0F9B8V8"/>
<accession>A0A0F9B8V8</accession>
<dbReference type="EMBL" id="LAZR01038888">
    <property type="protein sequence ID" value="KKL18389.1"/>
    <property type="molecule type" value="Genomic_DNA"/>
</dbReference>
<reference evidence="1" key="1">
    <citation type="journal article" date="2015" name="Nature">
        <title>Complex archaea that bridge the gap between prokaryotes and eukaryotes.</title>
        <authorList>
            <person name="Spang A."/>
            <person name="Saw J.H."/>
            <person name="Jorgensen S.L."/>
            <person name="Zaremba-Niedzwiedzka K."/>
            <person name="Martijn J."/>
            <person name="Lind A.E."/>
            <person name="van Eijk R."/>
            <person name="Schleper C."/>
            <person name="Guy L."/>
            <person name="Ettema T.J."/>
        </authorList>
    </citation>
    <scope>NUCLEOTIDE SEQUENCE</scope>
</reference>
<evidence type="ECO:0000313" key="1">
    <source>
        <dbReference type="EMBL" id="KKL18389.1"/>
    </source>
</evidence>
<organism evidence="1">
    <name type="scientific">marine sediment metagenome</name>
    <dbReference type="NCBI Taxonomy" id="412755"/>
    <lineage>
        <taxon>unclassified sequences</taxon>
        <taxon>metagenomes</taxon>
        <taxon>ecological metagenomes</taxon>
    </lineage>
</organism>
<evidence type="ECO:0008006" key="2">
    <source>
        <dbReference type="Google" id="ProtNLM"/>
    </source>
</evidence>
<comment type="caution">
    <text evidence="1">The sequence shown here is derived from an EMBL/GenBank/DDBJ whole genome shotgun (WGS) entry which is preliminary data.</text>
</comment>